<keyword evidence="1" id="KW-0413">Isomerase</keyword>
<name>A0A380K3W9_9STRE</name>
<evidence type="ECO:0000313" key="2">
    <source>
        <dbReference type="Proteomes" id="UP000254510"/>
    </source>
</evidence>
<gene>
    <name evidence="1" type="ORF">NCTC13767_01262</name>
</gene>
<proteinExistence type="predicted"/>
<dbReference type="RefSeq" id="WP_223246224.1">
    <property type="nucleotide sequence ID" value="NZ_CP013688.1"/>
</dbReference>
<dbReference type="Proteomes" id="UP000254510">
    <property type="component" value="Unassembled WGS sequence"/>
</dbReference>
<accession>A0A380K3W9</accession>
<sequence>MKMIQRLQLLEHLTPTEQILSENHYNKMSSFSTRMTLLYLLDSLYSLYFQLNYDQNLAFKLEAYERMTKTKKE</sequence>
<dbReference type="EMBL" id="UHFM01000006">
    <property type="protein sequence ID" value="SUN59262.1"/>
    <property type="molecule type" value="Genomic_DNA"/>
</dbReference>
<organism evidence="1 2">
    <name type="scientific">Streptococcus gallolyticus</name>
    <dbReference type="NCBI Taxonomy" id="315405"/>
    <lineage>
        <taxon>Bacteria</taxon>
        <taxon>Bacillati</taxon>
        <taxon>Bacillota</taxon>
        <taxon>Bacilli</taxon>
        <taxon>Lactobacillales</taxon>
        <taxon>Streptococcaceae</taxon>
        <taxon>Streptococcus</taxon>
    </lineage>
</organism>
<dbReference type="GeneID" id="93935687"/>
<dbReference type="AlphaFoldDB" id="A0A380K3W9"/>
<protein>
    <submittedName>
        <fullName evidence="1">SIS (Sugar ISomerase) domain containing transcriptional regulator</fullName>
    </submittedName>
</protein>
<dbReference type="GO" id="GO:0016853">
    <property type="term" value="F:isomerase activity"/>
    <property type="evidence" value="ECO:0007669"/>
    <property type="project" value="UniProtKB-KW"/>
</dbReference>
<reference evidence="1 2" key="1">
    <citation type="submission" date="2018-06" db="EMBL/GenBank/DDBJ databases">
        <authorList>
            <consortium name="Pathogen Informatics"/>
            <person name="Doyle S."/>
        </authorList>
    </citation>
    <scope>NUCLEOTIDE SEQUENCE [LARGE SCALE GENOMIC DNA]</scope>
    <source>
        <strain evidence="1 2">NCTC13767</strain>
    </source>
</reference>
<evidence type="ECO:0000313" key="1">
    <source>
        <dbReference type="EMBL" id="SUN59262.1"/>
    </source>
</evidence>